<evidence type="ECO:0000313" key="4">
    <source>
        <dbReference type="Proteomes" id="UP000479639"/>
    </source>
</evidence>
<dbReference type="Proteomes" id="UP000479639">
    <property type="component" value="Unassembled WGS sequence"/>
</dbReference>
<feature type="chain" id="PRO_5028909546" description="DUF11 domain-containing protein" evidence="2">
    <location>
        <begin position="33"/>
        <end position="1439"/>
    </location>
</feature>
<keyword evidence="2" id="KW-0732">Signal</keyword>
<evidence type="ECO:0008006" key="5">
    <source>
        <dbReference type="Google" id="ProtNLM"/>
    </source>
</evidence>
<feature type="non-terminal residue" evidence="3">
    <location>
        <position position="1439"/>
    </location>
</feature>
<protein>
    <recommendedName>
        <fullName evidence="5">DUF11 domain-containing protein</fullName>
    </recommendedName>
</protein>
<proteinExistence type="predicted"/>
<evidence type="ECO:0000256" key="2">
    <source>
        <dbReference type="SAM" id="SignalP"/>
    </source>
</evidence>
<sequence>MTAMKQQHRFLRSALAAVLAWGLMVPAGAAYADGENTATPPLSSESSSGEGAFDGPLVDAGAPAPGATAAETGGENAAAADPTAAEAAPTAEEGAAATSVAAALGNLVPRALGAEVPAPREGQTAGGFTVVGGKAATSQTAGDGDYFFEGTTLHILTSTPLTVSTAAATGHNIEINAGVKADLTLAGVNINSSLAPINLVTNSDEDKDGKKVTNANQITNKTMLYLTIGAGTTNTLVCNNATATGSPGIRCGWGSILVIDDALTNVRAGGSKFNLADIVTPKGGMVPEDVTLYDGVTRLKAGDSLAEMEAPDCRLNVTGGGHSAGIGSAANENAGTLVFNGGIITSQVLPWNKDRWALSNGAGIGGGSSGSGTVMVFNGGNVTATAGSCGAGIGSGLGYYTADHRGGTPKADAINIPTGEAASGGYSFDARPDSVEWFCCKAAHITCPQGVHYLGSAKDTNYFTVAGDITVNGGFISANSGQHGNAFGQSCAHGPSSNRNHIVRVTGGTLLTNTYDINSADPPRAALGASFGYTIVTGGSVMVQKKSNGKPAFQGIGDTAFNTQGIENWDDVEQYKADNGVDGLPDTDKVQMLTIDLSSEFDKGATDADKTVPVTKWKLEIDNIEQEYGAPSYLDKGKLYLWLPESATGKKVTVTMSYRDKNGEEHDIEPMYVEEVGGDQGSTLKRYIDIQVEKLSAEQQKYFSGLVKEYDGLSFEPLTITPDKPIEFVSEQGNKYTLTDMKHVTTSYQPYDAVDGSPLPGSSVVTGTAMPADTGTFRVQLVSKEYATDATFESNYWGHRITAWAKITPVPAVLEIEGVEWGHLDVDSGTWQPIVKDQTASGIAGNRLKLTFNIRSANTTALTCAAPTGSFQVRIDGKKVGDPIKLTAEEIGRSAHSTIEEKDISVKGADGKPETRHATVVTYYLDPANRDGLLDLLESAGNGEEHKVNLEYIADKNYIEGVDKNPENAGEDDAFIVPVPPTGDVKPDGPVDIEESETPDPGPGGTDPDDPTGKMTVIRKTITASYADFHDTDNPDLEDFFALALESSSSVKPTYAVSNNAVADLVRGEDGAPLIGEDGKLQVQINSCGTSVITVEQKANALYTGIKYILTVNVTPDPSIRPQIQIRLTWRNLTALKEAEGEPAMALAARGLAAVASGDAAAFAARATDGRASTPPRPGDVLEYTVTGLNLTPGSAWQAAELKDMIDAKLSFDAKSVEIAPNYATRTDKSTSLGTAAFYDGFDWDDPSLGWKAVDRGGADGYEFDDGTSTLTKGIGSVYGGQSTSVRFQATVGENEGLGDRPEDGKLPEIVNKPAGGGEFGKPEGDVKPGETPDVKPLEPEDIVIVGDDAEPDPDNPDNPQPANPGTVGPTPVLPKDPPAADIQTTVKVELKEHTEEHDGDRFMVGDTLQVTVTSTNAAPDSKLADAVIKATLPEGMEP</sequence>
<evidence type="ECO:0000256" key="1">
    <source>
        <dbReference type="SAM" id="MobiDB-lite"/>
    </source>
</evidence>
<dbReference type="EMBL" id="WAJS01000011">
    <property type="protein sequence ID" value="KAB1650676.1"/>
    <property type="molecule type" value="Genomic_DNA"/>
</dbReference>
<comment type="caution">
    <text evidence="3">The sequence shown here is derived from an EMBL/GenBank/DDBJ whole genome shotgun (WGS) entry which is preliminary data.</text>
</comment>
<feature type="compositionally biased region" description="Basic and acidic residues" evidence="1">
    <location>
        <begin position="1298"/>
        <end position="1307"/>
    </location>
</feature>
<name>A0A7C8BRE5_9ACTN</name>
<accession>A0A7C8BRE5</accession>
<feature type="signal peptide" evidence="2">
    <location>
        <begin position="1"/>
        <end position="32"/>
    </location>
</feature>
<feature type="region of interest" description="Disordered" evidence="1">
    <location>
        <begin position="36"/>
        <end position="91"/>
    </location>
</feature>
<reference evidence="3 4" key="1">
    <citation type="submission" date="2019-09" db="EMBL/GenBank/DDBJ databases">
        <title>Whole genome shotgun sequencing (WGS) of Ellagibacter isourolithinifaciens DSM 104140(T) and Adlercreutzia muris DSM 29508(T).</title>
        <authorList>
            <person name="Stoll D.A."/>
            <person name="Danylec N."/>
            <person name="Huch M."/>
        </authorList>
    </citation>
    <scope>NUCLEOTIDE SEQUENCE [LARGE SCALE GENOMIC DNA]</scope>
    <source>
        <strain evidence="3 4">DSM 29508</strain>
    </source>
</reference>
<organism evidence="3 4">
    <name type="scientific">Adlercreutzia muris</name>
    <dbReference type="NCBI Taxonomy" id="1796610"/>
    <lineage>
        <taxon>Bacteria</taxon>
        <taxon>Bacillati</taxon>
        <taxon>Actinomycetota</taxon>
        <taxon>Coriobacteriia</taxon>
        <taxon>Eggerthellales</taxon>
        <taxon>Eggerthellaceae</taxon>
        <taxon>Adlercreutzia</taxon>
    </lineage>
</organism>
<feature type="region of interest" description="Disordered" evidence="1">
    <location>
        <begin position="964"/>
        <end position="1014"/>
    </location>
</feature>
<gene>
    <name evidence="3" type="ORF">F8D48_04675</name>
</gene>
<feature type="region of interest" description="Disordered" evidence="1">
    <location>
        <begin position="1294"/>
        <end position="1382"/>
    </location>
</feature>
<dbReference type="RefSeq" id="WP_151430137.1">
    <property type="nucleotide sequence ID" value="NZ_WAJS01000011.1"/>
</dbReference>
<evidence type="ECO:0000313" key="3">
    <source>
        <dbReference type="EMBL" id="KAB1650676.1"/>
    </source>
</evidence>
<keyword evidence="4" id="KW-1185">Reference proteome</keyword>
<feature type="compositionally biased region" description="Basic and acidic residues" evidence="1">
    <location>
        <begin position="1321"/>
        <end position="1339"/>
    </location>
</feature>
<feature type="compositionally biased region" description="Low complexity" evidence="1">
    <location>
        <begin position="60"/>
        <end position="91"/>
    </location>
</feature>